<keyword evidence="4" id="KW-0067">ATP-binding</keyword>
<dbReference type="SUPFAM" id="SSF63999">
    <property type="entry name" value="Thiamin pyrophosphokinase, catalytic domain"/>
    <property type="match status" value="1"/>
</dbReference>
<name>A0A6G1CYK3_9ORYZ</name>
<evidence type="ECO:0000256" key="1">
    <source>
        <dbReference type="ARBA" id="ARBA00022679"/>
    </source>
</evidence>
<dbReference type="GO" id="GO:0005524">
    <property type="term" value="F:ATP binding"/>
    <property type="evidence" value="ECO:0007669"/>
    <property type="project" value="UniProtKB-KW"/>
</dbReference>
<sequence length="137" mass="16178">MFQMTNEQDYESTRNRYIPEKIEGDMDSIRPEVKKFYSSQGSKISDKSHNQETTDLHKCISWIHRCTPDHERTNVSSRLPFKFDTFVLAISNLFMSSCNVKTQKLHKLQRYQLVLWKLSSSTTSALCSCDWSTWWKV</sequence>
<evidence type="ECO:0000313" key="7">
    <source>
        <dbReference type="Proteomes" id="UP000479710"/>
    </source>
</evidence>
<keyword evidence="1" id="KW-0808">Transferase</keyword>
<dbReference type="GO" id="GO:0016301">
    <property type="term" value="F:kinase activity"/>
    <property type="evidence" value="ECO:0007669"/>
    <property type="project" value="UniProtKB-KW"/>
</dbReference>
<feature type="domain" description="Thiamin pyrophosphokinase catalytic" evidence="5">
    <location>
        <begin position="12"/>
        <end position="95"/>
    </location>
</feature>
<dbReference type="InterPro" id="IPR036759">
    <property type="entry name" value="TPK_catalytic_sf"/>
</dbReference>
<dbReference type="PANTHER" id="PTHR13622:SF6">
    <property type="entry name" value="THIAMINE PYROPHOSPHOKINASE 2"/>
    <property type="match status" value="1"/>
</dbReference>
<dbReference type="Proteomes" id="UP000479710">
    <property type="component" value="Unassembled WGS sequence"/>
</dbReference>
<keyword evidence="3" id="KW-0418">Kinase</keyword>
<keyword evidence="2" id="KW-0547">Nucleotide-binding</keyword>
<dbReference type="EMBL" id="SPHZ02000007">
    <property type="protein sequence ID" value="KAF0905517.1"/>
    <property type="molecule type" value="Genomic_DNA"/>
</dbReference>
<dbReference type="InterPro" id="IPR007371">
    <property type="entry name" value="TPK_catalytic"/>
</dbReference>
<dbReference type="GO" id="GO:0004788">
    <property type="term" value="F:thiamine diphosphokinase activity"/>
    <property type="evidence" value="ECO:0007669"/>
    <property type="project" value="InterPro"/>
</dbReference>
<evidence type="ECO:0000259" key="5">
    <source>
        <dbReference type="Pfam" id="PF04263"/>
    </source>
</evidence>
<comment type="caution">
    <text evidence="6">The sequence shown here is derived from an EMBL/GenBank/DDBJ whole genome shotgun (WGS) entry which is preliminary data.</text>
</comment>
<dbReference type="Gene3D" id="3.40.50.10240">
    <property type="entry name" value="Thiamin pyrophosphokinase, catalytic domain"/>
    <property type="match status" value="1"/>
</dbReference>
<dbReference type="EMBL" id="SPHZ02000007">
    <property type="protein sequence ID" value="KAF0905519.1"/>
    <property type="molecule type" value="Genomic_DNA"/>
</dbReference>
<evidence type="ECO:0000256" key="4">
    <source>
        <dbReference type="ARBA" id="ARBA00022840"/>
    </source>
</evidence>
<evidence type="ECO:0000256" key="3">
    <source>
        <dbReference type="ARBA" id="ARBA00022777"/>
    </source>
</evidence>
<keyword evidence="7" id="KW-1185">Reference proteome</keyword>
<protein>
    <recommendedName>
        <fullName evidence="5">Thiamin pyrophosphokinase catalytic domain-containing protein</fullName>
    </recommendedName>
</protein>
<evidence type="ECO:0000256" key="2">
    <source>
        <dbReference type="ARBA" id="ARBA00022741"/>
    </source>
</evidence>
<accession>A0A6G1CYK3</accession>
<dbReference type="OrthoDB" id="25149at2759"/>
<dbReference type="Pfam" id="PF04263">
    <property type="entry name" value="TPK_catalytic"/>
    <property type="match status" value="1"/>
</dbReference>
<reference evidence="6 7" key="1">
    <citation type="submission" date="2019-11" db="EMBL/GenBank/DDBJ databases">
        <title>Whole genome sequence of Oryza granulata.</title>
        <authorList>
            <person name="Li W."/>
        </authorList>
    </citation>
    <scope>NUCLEOTIDE SEQUENCE [LARGE SCALE GENOMIC DNA]</scope>
    <source>
        <strain evidence="7">cv. Menghai</strain>
        <tissue evidence="6">Leaf</tissue>
    </source>
</reference>
<dbReference type="AlphaFoldDB" id="A0A6G1CYK3"/>
<dbReference type="PANTHER" id="PTHR13622">
    <property type="entry name" value="THIAMIN PYROPHOSPHOKINASE"/>
    <property type="match status" value="1"/>
</dbReference>
<dbReference type="EMBL" id="SPHZ02000007">
    <property type="protein sequence ID" value="KAF0905518.1"/>
    <property type="molecule type" value="Genomic_DNA"/>
</dbReference>
<gene>
    <name evidence="6" type="ORF">E2562_007317</name>
</gene>
<evidence type="ECO:0000313" key="6">
    <source>
        <dbReference type="EMBL" id="KAF0905518.1"/>
    </source>
</evidence>
<organism evidence="6 7">
    <name type="scientific">Oryza meyeriana var. granulata</name>
    <dbReference type="NCBI Taxonomy" id="110450"/>
    <lineage>
        <taxon>Eukaryota</taxon>
        <taxon>Viridiplantae</taxon>
        <taxon>Streptophyta</taxon>
        <taxon>Embryophyta</taxon>
        <taxon>Tracheophyta</taxon>
        <taxon>Spermatophyta</taxon>
        <taxon>Magnoliopsida</taxon>
        <taxon>Liliopsida</taxon>
        <taxon>Poales</taxon>
        <taxon>Poaceae</taxon>
        <taxon>BOP clade</taxon>
        <taxon>Oryzoideae</taxon>
        <taxon>Oryzeae</taxon>
        <taxon>Oryzinae</taxon>
        <taxon>Oryza</taxon>
        <taxon>Oryza meyeriana</taxon>
    </lineage>
</organism>
<dbReference type="GO" id="GO:0009229">
    <property type="term" value="P:thiamine diphosphate biosynthetic process"/>
    <property type="evidence" value="ECO:0007669"/>
    <property type="project" value="InterPro"/>
</dbReference>
<proteinExistence type="predicted"/>